<dbReference type="InterPro" id="IPR029060">
    <property type="entry name" value="PIN-like_dom_sf"/>
</dbReference>
<dbReference type="Gene3D" id="3.40.50.1010">
    <property type="entry name" value="5'-nuclease"/>
    <property type="match status" value="1"/>
</dbReference>
<comment type="caution">
    <text evidence="2">The sequence shown here is derived from an EMBL/GenBank/DDBJ whole genome shotgun (WGS) entry which is preliminary data.</text>
</comment>
<dbReference type="InterPro" id="IPR002716">
    <property type="entry name" value="PIN_dom"/>
</dbReference>
<organism evidence="2">
    <name type="scientific">Desulfofervidus auxilii</name>
    <dbReference type="NCBI Taxonomy" id="1621989"/>
    <lineage>
        <taxon>Bacteria</taxon>
        <taxon>Pseudomonadati</taxon>
        <taxon>Thermodesulfobacteriota</taxon>
        <taxon>Candidatus Desulfofervidia</taxon>
        <taxon>Candidatus Desulfofervidales</taxon>
        <taxon>Candidatus Desulfofervidaceae</taxon>
        <taxon>Candidatus Desulfofervidus</taxon>
    </lineage>
</organism>
<evidence type="ECO:0000259" key="1">
    <source>
        <dbReference type="Pfam" id="PF01850"/>
    </source>
</evidence>
<protein>
    <submittedName>
        <fullName evidence="2">PIN domain-containing protein</fullName>
    </submittedName>
</protein>
<name>A0A7C1ZE58_DESA2</name>
<dbReference type="Pfam" id="PF01850">
    <property type="entry name" value="PIN"/>
    <property type="match status" value="1"/>
</dbReference>
<dbReference type="SUPFAM" id="SSF88723">
    <property type="entry name" value="PIN domain-like"/>
    <property type="match status" value="1"/>
</dbReference>
<gene>
    <name evidence="2" type="ORF">ENI35_01650</name>
</gene>
<proteinExistence type="predicted"/>
<evidence type="ECO:0000313" key="2">
    <source>
        <dbReference type="EMBL" id="HEC67510.1"/>
    </source>
</evidence>
<dbReference type="Proteomes" id="UP000885738">
    <property type="component" value="Unassembled WGS sequence"/>
</dbReference>
<dbReference type="EMBL" id="DRIH01000056">
    <property type="protein sequence ID" value="HEC67510.1"/>
    <property type="molecule type" value="Genomic_DNA"/>
</dbReference>
<sequence>MEKIRLFFDTNVLVYAHDESSLFHEESASLLDLAVEKKIHGVISEQNIMELYRVLTNPSAMVGKPLRPLEVKALIEKTYLERNFEIIYPTKLTLTKTIDLAIEKNSTSAKIFDMRLSAHALDAHVDYFATYNVDDFKDIEGLNPLTPKEILFEIDKKEL</sequence>
<feature type="domain" description="PIN" evidence="1">
    <location>
        <begin position="7"/>
        <end position="140"/>
    </location>
</feature>
<reference evidence="2" key="1">
    <citation type="journal article" date="2020" name="mSystems">
        <title>Genome- and Community-Level Interaction Insights into Carbon Utilization and Element Cycling Functions of Hydrothermarchaeota in Hydrothermal Sediment.</title>
        <authorList>
            <person name="Zhou Z."/>
            <person name="Liu Y."/>
            <person name="Xu W."/>
            <person name="Pan J."/>
            <person name="Luo Z.H."/>
            <person name="Li M."/>
        </authorList>
    </citation>
    <scope>NUCLEOTIDE SEQUENCE [LARGE SCALE GENOMIC DNA]</scope>
    <source>
        <strain evidence="2">HyVt-389</strain>
    </source>
</reference>
<dbReference type="AlphaFoldDB" id="A0A7C1ZE58"/>
<accession>A0A7C1ZE58</accession>